<dbReference type="GO" id="GO:0000288">
    <property type="term" value="P:nuclear-transcribed mRNA catabolic process, deadenylation-dependent decay"/>
    <property type="evidence" value="ECO:0007669"/>
    <property type="project" value="TreeGrafter"/>
</dbReference>
<feature type="repeat" description="Pumilio" evidence="3">
    <location>
        <begin position="614"/>
        <end position="649"/>
    </location>
</feature>
<dbReference type="InterPro" id="IPR016024">
    <property type="entry name" value="ARM-type_fold"/>
</dbReference>
<feature type="compositionally biased region" description="Basic and acidic residues" evidence="4">
    <location>
        <begin position="36"/>
        <end position="47"/>
    </location>
</feature>
<feature type="repeat" description="Pumilio" evidence="3">
    <location>
        <begin position="434"/>
        <end position="469"/>
    </location>
</feature>
<dbReference type="PROSITE" id="PS50302">
    <property type="entry name" value="PUM"/>
    <property type="match status" value="8"/>
</dbReference>
<reference evidence="6" key="1">
    <citation type="submission" date="2023-06" db="EMBL/GenBank/DDBJ databases">
        <title>Conoideocrella luteorostrata (Hypocreales: Clavicipitaceae), a potential biocontrol fungus for elongate hemlock scale in United States Christmas tree production areas.</title>
        <authorList>
            <person name="Barrett H."/>
            <person name="Lovett B."/>
            <person name="Macias A.M."/>
            <person name="Stajich J.E."/>
            <person name="Kasson M.T."/>
        </authorList>
    </citation>
    <scope>NUCLEOTIDE SEQUENCE</scope>
    <source>
        <strain evidence="6">ARSEF 14590</strain>
    </source>
</reference>
<dbReference type="Pfam" id="PF00806">
    <property type="entry name" value="PUF"/>
    <property type="match status" value="8"/>
</dbReference>
<feature type="region of interest" description="Disordered" evidence="4">
    <location>
        <begin position="290"/>
        <end position="320"/>
    </location>
</feature>
<dbReference type="PANTHER" id="PTHR12537">
    <property type="entry name" value="RNA BINDING PROTEIN PUMILIO-RELATED"/>
    <property type="match status" value="1"/>
</dbReference>
<comment type="function">
    <text evidence="2">RNA-binding nucleolar protein required for pre-rRNA processing. Involved in production of 18S rRNA and assembly of small ribosomal subunit.</text>
</comment>
<keyword evidence="7" id="KW-1185">Reference proteome</keyword>
<keyword evidence="1" id="KW-0677">Repeat</keyword>
<dbReference type="SMART" id="SM00025">
    <property type="entry name" value="Pumilio"/>
    <property type="match status" value="8"/>
</dbReference>
<evidence type="ECO:0000256" key="3">
    <source>
        <dbReference type="PROSITE-ProRule" id="PRU00317"/>
    </source>
</evidence>
<feature type="compositionally biased region" description="Polar residues" evidence="4">
    <location>
        <begin position="22"/>
        <end position="35"/>
    </location>
</feature>
<sequence length="832" mass="91219">MAPGSSDKPQQSMGSGFPGSSLYRNTNIWTSSLSNARERSVGSKDSKGSPSGSSALAANSEADVWTSSPWKPGHSTRSPSASPDRDAAVPNGTGYYEHAPPSAIGMKKGSFGGSKPFQNDGSIYASAFTSQNRVTTDAPSYMDSLAGYPQARDSSLPPSRQSQGSPAFQERYHGHTPNNSMHTQRAMAASHASSYSTHGANQRAFNLNKQIDEDLSIQFDRRVALDNVGSNAAAFNPASQPFQFNPGSQPWMAEASYSRHGGALELNTEAMPSQYNVMKRGSIDRVSPASDYRLQSGSSPRNYTASPDTWAARPPSRDPRIHDLERRNAAHQFAGGYDPSFYANQYAYSNLAAQYGGNFLGMYGQGQAFRPNMIPAAYNLSPVPSPYGMTANLPPIRPSRDQDPGKAVRSMLLDDYKASTKASNKVSKRWELKDIYGHIVEFAGDQNGSRLIQQRLETANSEEKEQVFKEIEVNVMPLSKDVFGNYVVQKLFEHGDQVQKKTITLRMKGKVIDLSVQIYGCRVVQKALEHVLVEQQAELTKELEPDILRVIRDQHGNHVVQKIIELVPRQYLDFLMAALRSQVTGLACHTFGCRVIQRMLEHGTEADKMELMAELHTSAQILITDQFGNYVAQHVIQNGEQGDRARMIDLVMAQLLTLSKHKFASNVVEKCIIHGTPEQRTSIRERLTTVGSDGTKPLQQMVSDQYGNYVVQKLIGQLQGSEREMLIEETKPYFFTLKKNTTGHSRQVHALESLLGLAAGGSPGKHERLSSQADANSVADTPALTNETSSPQSSSPRSTHMSTIGIPTDDGSKAQPDKLLNGASPQLREDEA</sequence>
<feature type="repeat" description="Pumilio" evidence="3">
    <location>
        <begin position="506"/>
        <end position="541"/>
    </location>
</feature>
<comment type="caution">
    <text evidence="6">The sequence shown here is derived from an EMBL/GenBank/DDBJ whole genome shotgun (WGS) entry which is preliminary data.</text>
</comment>
<feature type="region of interest" description="Disordered" evidence="4">
    <location>
        <begin position="1"/>
        <end position="104"/>
    </location>
</feature>
<feature type="compositionally biased region" description="Polar residues" evidence="4">
    <location>
        <begin position="293"/>
        <end position="307"/>
    </location>
</feature>
<dbReference type="Gene3D" id="1.25.10.10">
    <property type="entry name" value="Leucine-rich Repeat Variant"/>
    <property type="match status" value="1"/>
</dbReference>
<feature type="repeat" description="Pumilio" evidence="3">
    <location>
        <begin position="470"/>
        <end position="505"/>
    </location>
</feature>
<feature type="compositionally biased region" description="Polar residues" evidence="4">
    <location>
        <begin position="152"/>
        <end position="166"/>
    </location>
</feature>
<feature type="region of interest" description="Disordered" evidence="4">
    <location>
        <begin position="139"/>
        <end position="195"/>
    </location>
</feature>
<name>A0AAJ0CJP6_9HYPO</name>
<accession>A0AAJ0CJP6</accession>
<dbReference type="AlphaFoldDB" id="A0AAJ0CJP6"/>
<dbReference type="Proteomes" id="UP001251528">
    <property type="component" value="Unassembled WGS sequence"/>
</dbReference>
<proteinExistence type="predicted"/>
<feature type="region of interest" description="Disordered" evidence="4">
    <location>
        <begin position="759"/>
        <end position="832"/>
    </location>
</feature>
<evidence type="ECO:0000256" key="1">
    <source>
        <dbReference type="ARBA" id="ARBA00022737"/>
    </source>
</evidence>
<dbReference type="CDD" id="cd07920">
    <property type="entry name" value="Pumilio"/>
    <property type="match status" value="1"/>
</dbReference>
<evidence type="ECO:0000256" key="2">
    <source>
        <dbReference type="ARBA" id="ARBA00024893"/>
    </source>
</evidence>
<gene>
    <name evidence="6" type="primary">PUF3</name>
    <name evidence="6" type="ORF">QQS21_009392</name>
</gene>
<evidence type="ECO:0000313" key="7">
    <source>
        <dbReference type="Proteomes" id="UP001251528"/>
    </source>
</evidence>
<dbReference type="GO" id="GO:0003730">
    <property type="term" value="F:mRNA 3'-UTR binding"/>
    <property type="evidence" value="ECO:0007669"/>
    <property type="project" value="TreeGrafter"/>
</dbReference>
<dbReference type="EMBL" id="JASWJB010000239">
    <property type="protein sequence ID" value="KAK2592897.1"/>
    <property type="molecule type" value="Genomic_DNA"/>
</dbReference>
<organism evidence="6 7">
    <name type="scientific">Conoideocrella luteorostrata</name>
    <dbReference type="NCBI Taxonomy" id="1105319"/>
    <lineage>
        <taxon>Eukaryota</taxon>
        <taxon>Fungi</taxon>
        <taxon>Dikarya</taxon>
        <taxon>Ascomycota</taxon>
        <taxon>Pezizomycotina</taxon>
        <taxon>Sordariomycetes</taxon>
        <taxon>Hypocreomycetidae</taxon>
        <taxon>Hypocreales</taxon>
        <taxon>Clavicipitaceae</taxon>
        <taxon>Conoideocrella</taxon>
    </lineage>
</organism>
<dbReference type="PROSITE" id="PS50303">
    <property type="entry name" value="PUM_HD"/>
    <property type="match status" value="1"/>
</dbReference>
<feature type="compositionally biased region" description="Polar residues" evidence="4">
    <location>
        <begin position="65"/>
        <end position="81"/>
    </location>
</feature>
<feature type="compositionally biased region" description="Polar residues" evidence="4">
    <location>
        <begin position="770"/>
        <end position="779"/>
    </location>
</feature>
<dbReference type="PANTHER" id="PTHR12537:SF12">
    <property type="entry name" value="MATERNAL PROTEIN PUMILIO"/>
    <property type="match status" value="1"/>
</dbReference>
<feature type="domain" description="PUM-HD" evidence="5">
    <location>
        <begin position="408"/>
        <end position="755"/>
    </location>
</feature>
<dbReference type="InterPro" id="IPR001313">
    <property type="entry name" value="Pumilio_RNA-bd_rpt"/>
</dbReference>
<dbReference type="InterPro" id="IPR033712">
    <property type="entry name" value="Pumilio_RNA-bd"/>
</dbReference>
<dbReference type="InterPro" id="IPR011989">
    <property type="entry name" value="ARM-like"/>
</dbReference>
<protein>
    <submittedName>
        <fullName evidence="6">mRNA binding protein puf3</fullName>
    </submittedName>
</protein>
<feature type="repeat" description="Pumilio" evidence="3">
    <location>
        <begin position="542"/>
        <end position="577"/>
    </location>
</feature>
<evidence type="ECO:0000259" key="5">
    <source>
        <dbReference type="PROSITE" id="PS50303"/>
    </source>
</evidence>
<feature type="repeat" description="Pumilio" evidence="3">
    <location>
        <begin position="650"/>
        <end position="685"/>
    </location>
</feature>
<evidence type="ECO:0000256" key="4">
    <source>
        <dbReference type="SAM" id="MobiDB-lite"/>
    </source>
</evidence>
<feature type="compositionally biased region" description="Low complexity" evidence="4">
    <location>
        <begin position="48"/>
        <end position="60"/>
    </location>
</feature>
<evidence type="ECO:0000313" key="6">
    <source>
        <dbReference type="EMBL" id="KAK2592897.1"/>
    </source>
</evidence>
<feature type="compositionally biased region" description="Low complexity" evidence="4">
    <location>
        <begin position="785"/>
        <end position="803"/>
    </location>
</feature>
<feature type="repeat" description="Pumilio" evidence="3">
    <location>
        <begin position="578"/>
        <end position="613"/>
    </location>
</feature>
<dbReference type="InterPro" id="IPR033133">
    <property type="entry name" value="PUM-HD"/>
</dbReference>
<feature type="repeat" description="Pumilio" evidence="3">
    <location>
        <begin position="693"/>
        <end position="728"/>
    </location>
</feature>
<dbReference type="GO" id="GO:0005737">
    <property type="term" value="C:cytoplasm"/>
    <property type="evidence" value="ECO:0007669"/>
    <property type="project" value="TreeGrafter"/>
</dbReference>
<dbReference type="SUPFAM" id="SSF48371">
    <property type="entry name" value="ARM repeat"/>
    <property type="match status" value="1"/>
</dbReference>